<dbReference type="Proteomes" id="UP001497482">
    <property type="component" value="Chromosome 6"/>
</dbReference>
<feature type="domain" description="CXXC-type" evidence="7">
    <location>
        <begin position="511"/>
        <end position="558"/>
    </location>
</feature>
<dbReference type="EMBL" id="OZ035828">
    <property type="protein sequence ID" value="CAL1608656.1"/>
    <property type="molecule type" value="Genomic_DNA"/>
</dbReference>
<proteinExistence type="predicted"/>
<dbReference type="SMART" id="SM00391">
    <property type="entry name" value="MBD"/>
    <property type="match status" value="1"/>
</dbReference>
<feature type="compositionally biased region" description="Basic and acidic residues" evidence="5">
    <location>
        <begin position="289"/>
        <end position="309"/>
    </location>
</feature>
<keyword evidence="1" id="KW-0479">Metal-binding</keyword>
<name>A0AAV2M627_KNICA</name>
<feature type="domain" description="MBD" evidence="6">
    <location>
        <begin position="155"/>
        <end position="228"/>
    </location>
</feature>
<dbReference type="Pfam" id="PF02008">
    <property type="entry name" value="zf-CXXC"/>
    <property type="match status" value="2"/>
</dbReference>
<accession>A0AAV2M627</accession>
<feature type="compositionally biased region" description="Basic residues" evidence="5">
    <location>
        <begin position="231"/>
        <end position="240"/>
    </location>
</feature>
<dbReference type="Pfam" id="PF01429">
    <property type="entry name" value="MBD"/>
    <property type="match status" value="1"/>
</dbReference>
<organism evidence="8 9">
    <name type="scientific">Knipowitschia caucasica</name>
    <name type="common">Caucasian dwarf goby</name>
    <name type="synonym">Pomatoschistus caucasicus</name>
    <dbReference type="NCBI Taxonomy" id="637954"/>
    <lineage>
        <taxon>Eukaryota</taxon>
        <taxon>Metazoa</taxon>
        <taxon>Chordata</taxon>
        <taxon>Craniata</taxon>
        <taxon>Vertebrata</taxon>
        <taxon>Euteleostomi</taxon>
        <taxon>Actinopterygii</taxon>
        <taxon>Neopterygii</taxon>
        <taxon>Teleostei</taxon>
        <taxon>Neoteleostei</taxon>
        <taxon>Acanthomorphata</taxon>
        <taxon>Gobiaria</taxon>
        <taxon>Gobiiformes</taxon>
        <taxon>Gobioidei</taxon>
        <taxon>Gobiidae</taxon>
        <taxon>Gobiinae</taxon>
        <taxon>Knipowitschia</taxon>
    </lineage>
</organism>
<dbReference type="PROSITE" id="PS51058">
    <property type="entry name" value="ZF_CXXC"/>
    <property type="match status" value="2"/>
</dbReference>
<feature type="domain" description="CXXC-type" evidence="7">
    <location>
        <begin position="375"/>
        <end position="419"/>
    </location>
</feature>
<dbReference type="AlphaFoldDB" id="A0AAV2M627"/>
<protein>
    <submittedName>
        <fullName evidence="8">Uncharacterized protein</fullName>
    </submittedName>
</protein>
<reference evidence="8 9" key="1">
    <citation type="submission" date="2024-04" db="EMBL/GenBank/DDBJ databases">
        <authorList>
            <person name="Waldvogel A.-M."/>
            <person name="Schoenle A."/>
        </authorList>
    </citation>
    <scope>NUCLEOTIDE SEQUENCE [LARGE SCALE GENOMIC DNA]</scope>
</reference>
<feature type="region of interest" description="Disordered" evidence="5">
    <location>
        <begin position="429"/>
        <end position="448"/>
    </location>
</feature>
<feature type="compositionally biased region" description="Low complexity" evidence="5">
    <location>
        <begin position="610"/>
        <end position="622"/>
    </location>
</feature>
<dbReference type="GO" id="GO:0008270">
    <property type="term" value="F:zinc ion binding"/>
    <property type="evidence" value="ECO:0007669"/>
    <property type="project" value="UniProtKB-KW"/>
</dbReference>
<evidence type="ECO:0000256" key="5">
    <source>
        <dbReference type="SAM" id="MobiDB-lite"/>
    </source>
</evidence>
<feature type="region of interest" description="Disordered" evidence="5">
    <location>
        <begin position="227"/>
        <end position="328"/>
    </location>
</feature>
<feature type="compositionally biased region" description="Low complexity" evidence="5">
    <location>
        <begin position="310"/>
        <end position="326"/>
    </location>
</feature>
<feature type="compositionally biased region" description="Acidic residues" evidence="5">
    <location>
        <begin position="468"/>
        <end position="485"/>
    </location>
</feature>
<keyword evidence="2 4" id="KW-0863">Zinc-finger</keyword>
<evidence type="ECO:0000256" key="1">
    <source>
        <dbReference type="ARBA" id="ARBA00022723"/>
    </source>
</evidence>
<gene>
    <name evidence="8" type="ORF">KC01_LOCUS35544</name>
</gene>
<dbReference type="Gene3D" id="3.30.890.10">
    <property type="entry name" value="Methyl-cpg-binding Protein 2, Chain A"/>
    <property type="match status" value="1"/>
</dbReference>
<feature type="compositionally biased region" description="Polar residues" evidence="5">
    <location>
        <begin position="276"/>
        <end position="288"/>
    </location>
</feature>
<feature type="compositionally biased region" description="Acidic residues" evidence="5">
    <location>
        <begin position="91"/>
        <end position="101"/>
    </location>
</feature>
<feature type="compositionally biased region" description="Basic and acidic residues" evidence="5">
    <location>
        <begin position="20"/>
        <end position="34"/>
    </location>
</feature>
<feature type="region of interest" description="Disordered" evidence="5">
    <location>
        <begin position="468"/>
        <end position="506"/>
    </location>
</feature>
<dbReference type="PROSITE" id="PS50982">
    <property type="entry name" value="MBD"/>
    <property type="match status" value="1"/>
</dbReference>
<feature type="region of interest" description="Disordered" evidence="5">
    <location>
        <begin position="564"/>
        <end position="638"/>
    </location>
</feature>
<keyword evidence="3" id="KW-0862">Zinc</keyword>
<evidence type="ECO:0000256" key="2">
    <source>
        <dbReference type="ARBA" id="ARBA00022771"/>
    </source>
</evidence>
<dbReference type="InterPro" id="IPR002857">
    <property type="entry name" value="Znf_CXXC"/>
</dbReference>
<feature type="compositionally biased region" description="Basic residues" evidence="5">
    <location>
        <begin position="137"/>
        <end position="148"/>
    </location>
</feature>
<feature type="compositionally biased region" description="Basic and acidic residues" evidence="5">
    <location>
        <begin position="486"/>
        <end position="506"/>
    </location>
</feature>
<dbReference type="GO" id="GO:0003677">
    <property type="term" value="F:DNA binding"/>
    <property type="evidence" value="ECO:0007669"/>
    <property type="project" value="InterPro"/>
</dbReference>
<feature type="compositionally biased region" description="Polar residues" evidence="5">
    <location>
        <begin position="577"/>
        <end position="589"/>
    </location>
</feature>
<dbReference type="SUPFAM" id="SSF54171">
    <property type="entry name" value="DNA-binding domain"/>
    <property type="match status" value="1"/>
</dbReference>
<dbReference type="InterPro" id="IPR016177">
    <property type="entry name" value="DNA-bd_dom_sf"/>
</dbReference>
<evidence type="ECO:0000259" key="7">
    <source>
        <dbReference type="PROSITE" id="PS51058"/>
    </source>
</evidence>
<sequence>MEEEKPTSPTHDAEQPAVKEQAEPCSEAKIHEQQTEEDMASKAQTEDDESVKAGAGEDESSKAKVGEDEAAKVETTEDKSEETKEPMDWFEPLEDDDDDANSFDFSAVLGQKEAEEESLAGESEKSGSVAGSEKARKGYKRNVGRPRGSRQSNAIDDDWEDCPSLGEGWKRKERVRQSGTRTGQSDVYYMSPRGERARSRIELAIMLKRDLSSFEFKTGVFHMNGEQKLTLQRRKRKRRDHSSSDSSFVEREGAETPDSHHRLTPTLASKPVATHQAASATNSPTTLQIKKERTTYSPKETMKPPDGKIKLPGPTSTSSKPLSLPSVNGEFGSEDSTLLCARCGLMFTGTWYDKQRKKPLCPSCWSSKTKEHPMIRFRKWIPCGQCAGCHNKVNCGQCTNCKERSPENRKRTCRKRKCVCPIRKGPGGFVMPKPKSDPPSESSQDYSLNQPIVDIKTSDIENLITPLEMDDDDDASTDEDEEEVVLVDKEQSRKTRNTRESCKITGSERRKRRKRRSCGECRACLYTEDCGTCDFCIDKPKFGGSNKKRQKCRLRQCQRQAMRHLLPGSQLGPPSDGFTTVTRSKPQHTYSRKKKRVLPPSEEEEDDRNSNWSAENASSSKATPKHNVRKNTSMQLNNSVFEEQNGVTSDDNFNQMETVPSFISFSQFQAPVEDVEEDDYPTITQIYSLADEPEPSDMNKENDLMKLLTSLRASALPILWYAIMADGPQIQLVQCSKRSVMADTTVLINSDFNYKVLVQRHPLLATHPLYDTHPSLLNCVTHVVNLLLDLDKYFICHGVPPNDAVLSRSPVRESSTAPRRRLSSTARLGFVTEDREDLGEPRSCLVTPPS</sequence>
<feature type="region of interest" description="Disordered" evidence="5">
    <location>
        <begin position="1"/>
        <end position="187"/>
    </location>
</feature>
<feature type="compositionally biased region" description="Basic and acidic residues" evidence="5">
    <location>
        <begin position="59"/>
        <end position="87"/>
    </location>
</feature>
<keyword evidence="9" id="KW-1185">Reference proteome</keyword>
<evidence type="ECO:0000313" key="8">
    <source>
        <dbReference type="EMBL" id="CAL1608656.1"/>
    </source>
</evidence>
<evidence type="ECO:0000256" key="4">
    <source>
        <dbReference type="PROSITE-ProRule" id="PRU00509"/>
    </source>
</evidence>
<feature type="compositionally biased region" description="Basic and acidic residues" evidence="5">
    <location>
        <begin position="1"/>
        <end position="14"/>
    </location>
</feature>
<dbReference type="InterPro" id="IPR001739">
    <property type="entry name" value="Methyl_CpG_DNA-bd"/>
</dbReference>
<evidence type="ECO:0000259" key="6">
    <source>
        <dbReference type="PROSITE" id="PS50982"/>
    </source>
</evidence>
<feature type="compositionally biased region" description="Basic and acidic residues" evidence="5">
    <location>
        <begin position="248"/>
        <end position="261"/>
    </location>
</feature>
<evidence type="ECO:0000256" key="3">
    <source>
        <dbReference type="ARBA" id="ARBA00022833"/>
    </source>
</evidence>
<evidence type="ECO:0000313" key="9">
    <source>
        <dbReference type="Proteomes" id="UP001497482"/>
    </source>
</evidence>